<dbReference type="Pfam" id="PF00528">
    <property type="entry name" value="BPD_transp_1"/>
    <property type="match status" value="1"/>
</dbReference>
<feature type="domain" description="ABC transmembrane type-1" evidence="8">
    <location>
        <begin position="92"/>
        <end position="281"/>
    </location>
</feature>
<dbReference type="InterPro" id="IPR025966">
    <property type="entry name" value="OppC_N"/>
</dbReference>
<feature type="transmembrane region" description="Helical" evidence="7">
    <location>
        <begin position="128"/>
        <end position="148"/>
    </location>
</feature>
<keyword evidence="3" id="KW-1003">Cell membrane</keyword>
<keyword evidence="4 7" id="KW-0812">Transmembrane</keyword>
<sequence length="292" mass="31327">MATIETGNDIPEASRRPVLIRAFRWVANHRSIALGGFLIGIIVLAAIFAPLIAPADPYVQDLLATMEPPSWVHPFGTDDNGRDILARVIYGARISLIEVVLSVGLAVAVGVPLGILSGMSGRYVDQAIMWTMDILFAFPGIVLAILIVSVLGTSLVNLLIAIAIFSVPVYARLSRNLTLGLKSMDYVEAAISLGVSRRRIMTHYILRNAIGPIIVQSTLTAGTVILSAASLSFLGLGAQPPLPEWGAMMSDGRNYLGLNIWMSLFPGLAIMITVLGFNILGDGLRDLLDPRK</sequence>
<reference evidence="9 10" key="1">
    <citation type="submission" date="2024-05" db="EMBL/GenBank/DDBJ databases">
        <title>Neorhizobium sp. Rsf11, a plant growth promoting and heavy metal resistant PAH-degrader.</title>
        <authorList>
            <person name="Golubev S.N."/>
            <person name="Muratova A.Y."/>
            <person name="Markelova M.I."/>
        </authorList>
    </citation>
    <scope>NUCLEOTIDE SEQUENCE [LARGE SCALE GENOMIC DNA]</scope>
    <source>
        <strain evidence="9 10">Rsf11</strain>
    </source>
</reference>
<feature type="transmembrane region" description="Helical" evidence="7">
    <location>
        <begin position="154"/>
        <end position="173"/>
    </location>
</feature>
<evidence type="ECO:0000256" key="3">
    <source>
        <dbReference type="ARBA" id="ARBA00022475"/>
    </source>
</evidence>
<dbReference type="Pfam" id="PF12911">
    <property type="entry name" value="OppC_N"/>
    <property type="match status" value="1"/>
</dbReference>
<dbReference type="PROSITE" id="PS50928">
    <property type="entry name" value="ABC_TM1"/>
    <property type="match status" value="1"/>
</dbReference>
<dbReference type="Proteomes" id="UP001496627">
    <property type="component" value="Unassembled WGS sequence"/>
</dbReference>
<name>A0ABV0M661_9HYPH</name>
<dbReference type="SUPFAM" id="SSF161098">
    <property type="entry name" value="MetI-like"/>
    <property type="match status" value="1"/>
</dbReference>
<accession>A0ABV0M661</accession>
<evidence type="ECO:0000256" key="1">
    <source>
        <dbReference type="ARBA" id="ARBA00004651"/>
    </source>
</evidence>
<evidence type="ECO:0000256" key="4">
    <source>
        <dbReference type="ARBA" id="ARBA00022692"/>
    </source>
</evidence>
<keyword evidence="10" id="KW-1185">Reference proteome</keyword>
<keyword evidence="5 7" id="KW-1133">Transmembrane helix</keyword>
<comment type="similarity">
    <text evidence="7">Belongs to the binding-protein-dependent transport system permease family.</text>
</comment>
<comment type="caution">
    <text evidence="9">The sequence shown here is derived from an EMBL/GenBank/DDBJ whole genome shotgun (WGS) entry which is preliminary data.</text>
</comment>
<protein>
    <submittedName>
        <fullName evidence="9">ABC transporter permease</fullName>
    </submittedName>
</protein>
<dbReference type="InterPro" id="IPR000515">
    <property type="entry name" value="MetI-like"/>
</dbReference>
<evidence type="ECO:0000313" key="10">
    <source>
        <dbReference type="Proteomes" id="UP001496627"/>
    </source>
</evidence>
<keyword evidence="6 7" id="KW-0472">Membrane</keyword>
<dbReference type="Gene3D" id="1.10.3720.10">
    <property type="entry name" value="MetI-like"/>
    <property type="match status" value="1"/>
</dbReference>
<dbReference type="InterPro" id="IPR050366">
    <property type="entry name" value="BP-dependent_transpt_permease"/>
</dbReference>
<dbReference type="EMBL" id="JBEAAL010000011">
    <property type="protein sequence ID" value="MEQ1406444.1"/>
    <property type="molecule type" value="Genomic_DNA"/>
</dbReference>
<proteinExistence type="inferred from homology"/>
<evidence type="ECO:0000256" key="7">
    <source>
        <dbReference type="RuleBase" id="RU363032"/>
    </source>
</evidence>
<dbReference type="CDD" id="cd06261">
    <property type="entry name" value="TM_PBP2"/>
    <property type="match status" value="1"/>
</dbReference>
<feature type="transmembrane region" description="Helical" evidence="7">
    <location>
        <begin position="31"/>
        <end position="53"/>
    </location>
</feature>
<evidence type="ECO:0000259" key="8">
    <source>
        <dbReference type="PROSITE" id="PS50928"/>
    </source>
</evidence>
<dbReference type="PANTHER" id="PTHR43386:SF25">
    <property type="entry name" value="PEPTIDE ABC TRANSPORTER PERMEASE PROTEIN"/>
    <property type="match status" value="1"/>
</dbReference>
<dbReference type="PANTHER" id="PTHR43386">
    <property type="entry name" value="OLIGOPEPTIDE TRANSPORT SYSTEM PERMEASE PROTEIN APPC"/>
    <property type="match status" value="1"/>
</dbReference>
<keyword evidence="2 7" id="KW-0813">Transport</keyword>
<feature type="transmembrane region" description="Helical" evidence="7">
    <location>
        <begin position="94"/>
        <end position="116"/>
    </location>
</feature>
<organism evidence="9 10">
    <name type="scientific">Neorhizobium phenanthreniclasticum</name>
    <dbReference type="NCBI Taxonomy" id="3157917"/>
    <lineage>
        <taxon>Bacteria</taxon>
        <taxon>Pseudomonadati</taxon>
        <taxon>Pseudomonadota</taxon>
        <taxon>Alphaproteobacteria</taxon>
        <taxon>Hyphomicrobiales</taxon>
        <taxon>Rhizobiaceae</taxon>
        <taxon>Rhizobium/Agrobacterium group</taxon>
        <taxon>Neorhizobium</taxon>
    </lineage>
</organism>
<dbReference type="InterPro" id="IPR035906">
    <property type="entry name" value="MetI-like_sf"/>
</dbReference>
<evidence type="ECO:0000256" key="2">
    <source>
        <dbReference type="ARBA" id="ARBA00022448"/>
    </source>
</evidence>
<evidence type="ECO:0000256" key="5">
    <source>
        <dbReference type="ARBA" id="ARBA00022989"/>
    </source>
</evidence>
<comment type="subcellular location">
    <subcellularLocation>
        <location evidence="1 7">Cell membrane</location>
        <topology evidence="1 7">Multi-pass membrane protein</topology>
    </subcellularLocation>
</comment>
<evidence type="ECO:0000256" key="6">
    <source>
        <dbReference type="ARBA" id="ARBA00023136"/>
    </source>
</evidence>
<feature type="transmembrane region" description="Helical" evidence="7">
    <location>
        <begin position="205"/>
        <end position="238"/>
    </location>
</feature>
<gene>
    <name evidence="9" type="ORF">ABK249_16050</name>
</gene>
<dbReference type="RefSeq" id="WP_348863312.1">
    <property type="nucleotide sequence ID" value="NZ_JBEAAL010000011.1"/>
</dbReference>
<evidence type="ECO:0000313" key="9">
    <source>
        <dbReference type="EMBL" id="MEQ1406444.1"/>
    </source>
</evidence>
<feature type="transmembrane region" description="Helical" evidence="7">
    <location>
        <begin position="258"/>
        <end position="281"/>
    </location>
</feature>